<comment type="caution">
    <text evidence="2">The sequence shown here is derived from an EMBL/GenBank/DDBJ whole genome shotgun (WGS) entry which is preliminary data.</text>
</comment>
<accession>A0A2J8ABG3</accession>
<dbReference type="EMBL" id="PGGS01000075">
    <property type="protein sequence ID" value="PNH09861.1"/>
    <property type="molecule type" value="Genomic_DNA"/>
</dbReference>
<protein>
    <recommendedName>
        <fullName evidence="4">F-box domain-containing protein</fullName>
    </recommendedName>
</protein>
<dbReference type="GO" id="GO:0005930">
    <property type="term" value="C:axoneme"/>
    <property type="evidence" value="ECO:0007669"/>
    <property type="project" value="UniProtKB-SubCell"/>
</dbReference>
<name>A0A2J8ABG3_9CHLO</name>
<comment type="subcellular location">
    <subcellularLocation>
        <location evidence="1">Cytoplasm</location>
        <location evidence="1">Cytoskeleton</location>
        <location evidence="1">Cilium axoneme</location>
    </subcellularLocation>
</comment>
<dbReference type="Proteomes" id="UP000236333">
    <property type="component" value="Unassembled WGS sequence"/>
</dbReference>
<gene>
    <name evidence="2" type="ORF">TSOC_003461</name>
</gene>
<organism evidence="2 3">
    <name type="scientific">Tetrabaena socialis</name>
    <dbReference type="NCBI Taxonomy" id="47790"/>
    <lineage>
        <taxon>Eukaryota</taxon>
        <taxon>Viridiplantae</taxon>
        <taxon>Chlorophyta</taxon>
        <taxon>core chlorophytes</taxon>
        <taxon>Chlorophyceae</taxon>
        <taxon>CS clade</taxon>
        <taxon>Chlamydomonadales</taxon>
        <taxon>Tetrabaenaceae</taxon>
        <taxon>Tetrabaena</taxon>
    </lineage>
</organism>
<evidence type="ECO:0000313" key="2">
    <source>
        <dbReference type="EMBL" id="PNH09861.1"/>
    </source>
</evidence>
<proteinExistence type="predicted"/>
<sequence length="611" mass="64635">MDILASDLLPLVLRYIPAEERCRVREWCSSARNAFDAQCSSLTLRDAVDRDANSFPSFVSRILSRGCRPRRVALDIYRGTFEERRTCGTAVLDAFKPEHPADHSRLRGPSALALNISILNSPFAHAVASAFPALEELDLIAPHGTCRSVYGDVLEGLSLLLGTSGPADSPRAEEGGGPLLPELTCVRLSFGGKPCDVPWGLTCCSINALKGRAGLQELAMTPAYINNPLAGTPATDLLGSFVQLRALTLQFEDQATNPMLALPPVLRALTSLTRLVLGVKNCKHACELPLAALAGLTGLQQLDARSIVASSVGLDALRSLTSLSVLTLLPPPPPGTDNWTRLCLHTPSSSSLLPPLLRNLSLHTVSVPLEVLGALGPLPAGLVTTFPQGTPMLRAVCGRHTTSNGALLPCGEAVLCGAIRLLAGCRVVGISFDGDGMEGSGSSGEVEEGGGCSYVGRVLLRPAPGAAGVGGSHHGAWLAAMTGSAALRTLKLTGVRLSVQDFESIARHLPSLQELFLHNPSCAPVHELALLTAGLPRLKKLLLGVNHWEASMAPASVEACAALSAVLAVRSDARFGEQPILSVEGYKNFIFLDKTLEVLRSKVRYEDLFIR</sequence>
<evidence type="ECO:0008006" key="4">
    <source>
        <dbReference type="Google" id="ProtNLM"/>
    </source>
</evidence>
<dbReference type="Gene3D" id="3.80.10.10">
    <property type="entry name" value="Ribonuclease Inhibitor"/>
    <property type="match status" value="2"/>
</dbReference>
<dbReference type="AlphaFoldDB" id="A0A2J8ABG3"/>
<dbReference type="SUPFAM" id="SSF52058">
    <property type="entry name" value="L domain-like"/>
    <property type="match status" value="1"/>
</dbReference>
<evidence type="ECO:0000313" key="3">
    <source>
        <dbReference type="Proteomes" id="UP000236333"/>
    </source>
</evidence>
<dbReference type="InterPro" id="IPR032675">
    <property type="entry name" value="LRR_dom_sf"/>
</dbReference>
<reference evidence="2 3" key="1">
    <citation type="journal article" date="2017" name="Mol. Biol. Evol.">
        <title>The 4-celled Tetrabaena socialis nuclear genome reveals the essential components for genetic control of cell number at the origin of multicellularity in the volvocine lineage.</title>
        <authorList>
            <person name="Featherston J."/>
            <person name="Arakaki Y."/>
            <person name="Hanschen E.R."/>
            <person name="Ferris P.J."/>
            <person name="Michod R.E."/>
            <person name="Olson B.J.S.C."/>
            <person name="Nozaki H."/>
            <person name="Durand P.M."/>
        </authorList>
    </citation>
    <scope>NUCLEOTIDE SEQUENCE [LARGE SCALE GENOMIC DNA]</scope>
    <source>
        <strain evidence="2 3">NIES-571</strain>
    </source>
</reference>
<evidence type="ECO:0000256" key="1">
    <source>
        <dbReference type="ARBA" id="ARBA00004430"/>
    </source>
</evidence>
<keyword evidence="3" id="KW-1185">Reference proteome</keyword>